<evidence type="ECO:0000313" key="2">
    <source>
        <dbReference type="EMBL" id="PAV71185.1"/>
    </source>
</evidence>
<comment type="caution">
    <text evidence="2">The sequence shown here is derived from an EMBL/GenBank/DDBJ whole genome shotgun (WGS) entry which is preliminary data.</text>
</comment>
<organism evidence="2 3">
    <name type="scientific">Diploscapter pachys</name>
    <dbReference type="NCBI Taxonomy" id="2018661"/>
    <lineage>
        <taxon>Eukaryota</taxon>
        <taxon>Metazoa</taxon>
        <taxon>Ecdysozoa</taxon>
        <taxon>Nematoda</taxon>
        <taxon>Chromadorea</taxon>
        <taxon>Rhabditida</taxon>
        <taxon>Rhabditina</taxon>
        <taxon>Rhabditomorpha</taxon>
        <taxon>Rhabditoidea</taxon>
        <taxon>Rhabditidae</taxon>
        <taxon>Diploscapter</taxon>
    </lineage>
</organism>
<evidence type="ECO:0000313" key="3">
    <source>
        <dbReference type="Proteomes" id="UP000218231"/>
    </source>
</evidence>
<feature type="region of interest" description="Disordered" evidence="1">
    <location>
        <begin position="1"/>
        <end position="35"/>
    </location>
</feature>
<evidence type="ECO:0000256" key="1">
    <source>
        <dbReference type="SAM" id="MobiDB-lite"/>
    </source>
</evidence>
<gene>
    <name evidence="2" type="ORF">WR25_22682</name>
</gene>
<reference evidence="2 3" key="1">
    <citation type="journal article" date="2017" name="Curr. Biol.">
        <title>Genome architecture and evolution of a unichromosomal asexual nematode.</title>
        <authorList>
            <person name="Fradin H."/>
            <person name="Zegar C."/>
            <person name="Gutwein M."/>
            <person name="Lucas J."/>
            <person name="Kovtun M."/>
            <person name="Corcoran D."/>
            <person name="Baugh L.R."/>
            <person name="Kiontke K."/>
            <person name="Gunsalus K."/>
            <person name="Fitch D.H."/>
            <person name="Piano F."/>
        </authorList>
    </citation>
    <scope>NUCLEOTIDE SEQUENCE [LARGE SCALE GENOMIC DNA]</scope>
    <source>
        <strain evidence="2">PF1309</strain>
    </source>
</reference>
<dbReference type="EMBL" id="LIAE01009123">
    <property type="protein sequence ID" value="PAV71185.1"/>
    <property type="molecule type" value="Genomic_DNA"/>
</dbReference>
<keyword evidence="3" id="KW-1185">Reference proteome</keyword>
<dbReference type="AlphaFoldDB" id="A0A2A2KB77"/>
<proteinExistence type="predicted"/>
<name>A0A2A2KB77_9BILA</name>
<accession>A0A2A2KB77</accession>
<protein>
    <submittedName>
        <fullName evidence="2">Uncharacterized protein</fullName>
    </submittedName>
</protein>
<sequence>MPSAVLPTPDGPISRVTDASASPPPSMASRSATPVATRLRARVDLQPRLRDQAFVAPGQRATATRLAQLDMAHRRAADQFGDEFLGVEAGFRPGAGIKQPVDDQQGGLLPGNFLAQQPDHRVQAVLLEGVECADELDGVAYKRRVEEAQGRQILEQPFMGLAEQRRHQDPTTLTHMVARQLVGQDGLARAGMPLNDIRGADHQPTLEQRIEPLDARGQSLQLLYHGCLSVGRKRIGARPGWQVQAHTGALAKPAGHLDHAIALPGEAIGLTQAKASALAEGLGGEEWLEDPRQHLRVDALAVITHIEAHELPVQPIHLPGQLHTFDHQTDLPGGGNGVAGVEHQVQQDHLQLPGVHLDQRQVRLYLG</sequence>
<dbReference type="Proteomes" id="UP000218231">
    <property type="component" value="Unassembled WGS sequence"/>
</dbReference>